<dbReference type="RefSeq" id="WP_090649489.1">
    <property type="nucleotide sequence ID" value="NZ_CBCRYE010000003.1"/>
</dbReference>
<feature type="transmembrane region" description="Helical" evidence="9">
    <location>
        <begin position="300"/>
        <end position="323"/>
    </location>
</feature>
<proteinExistence type="inferred from homology"/>
<evidence type="ECO:0000256" key="5">
    <source>
        <dbReference type="ARBA" id="ARBA00022592"/>
    </source>
</evidence>
<dbReference type="GO" id="GO:0005315">
    <property type="term" value="F:phosphate transmembrane transporter activity"/>
    <property type="evidence" value="ECO:0007669"/>
    <property type="project" value="InterPro"/>
</dbReference>
<evidence type="ECO:0000256" key="7">
    <source>
        <dbReference type="ARBA" id="ARBA00022989"/>
    </source>
</evidence>
<dbReference type="PANTHER" id="PTHR30425:SF1">
    <property type="entry name" value="PHOSPHATE TRANSPORT SYSTEM PERMEASE PROTEIN PSTC"/>
    <property type="match status" value="1"/>
</dbReference>
<feature type="transmembrane region" description="Helical" evidence="9">
    <location>
        <begin position="20"/>
        <end position="44"/>
    </location>
</feature>
<keyword evidence="6 9" id="KW-0812">Transmembrane</keyword>
<reference evidence="13" key="1">
    <citation type="submission" date="2016-10" db="EMBL/GenBank/DDBJ databases">
        <authorList>
            <person name="Varghese N."/>
            <person name="Submissions S."/>
        </authorList>
    </citation>
    <scope>NUCLEOTIDE SEQUENCE [LARGE SCALE GENOMIC DNA]</scope>
    <source>
        <strain evidence="13">CGMCC 1.3431</strain>
    </source>
</reference>
<dbReference type="InterPro" id="IPR035906">
    <property type="entry name" value="MetI-like_sf"/>
</dbReference>
<dbReference type="AlphaFoldDB" id="A0A1G4STC8"/>
<dbReference type="STRING" id="260084.SAMN02927928_2916"/>
<keyword evidence="8 9" id="KW-0472">Membrane</keyword>
<evidence type="ECO:0000256" key="6">
    <source>
        <dbReference type="ARBA" id="ARBA00022692"/>
    </source>
</evidence>
<dbReference type="InterPro" id="IPR000515">
    <property type="entry name" value="MetI-like"/>
</dbReference>
<sequence length="328" mass="35065">MSAETKSPRFDPTDPIFRWVSFGAATLLLVVLGGLIASLVYGGWPALSTFGLEFFLKFKDCPAGHGGHFCIDTPWNPVTDVYSATAPIVGTIVSSFLALLFALPIAIGVAVFLTQFCPRALAQPLSTAVELLAGIPSIVYGMWGLFVFAPWFAKTIQMPLMVAASQDPTSWGAKLVAGIPNGANLFTASIILAIMVLPYMASVFRELFRSIPAQVREAAFGVGATPFEVTTSVIIPYVKQGMIGVIMLGLGRALGETMAVTFIIGNSHRFPKSLFDSSSTIASTIANEFAEATSDLHTSALVALGLILFLITFTVLAIARWLLSTQRY</sequence>
<dbReference type="Pfam" id="PF00528">
    <property type="entry name" value="BPD_transp_1"/>
    <property type="match status" value="1"/>
</dbReference>
<dbReference type="InterPro" id="IPR011864">
    <property type="entry name" value="Phosphate_PstC"/>
</dbReference>
<dbReference type="InterPro" id="IPR051124">
    <property type="entry name" value="Phosphate_Transport_Permease"/>
</dbReference>
<evidence type="ECO:0000259" key="11">
    <source>
        <dbReference type="PROSITE" id="PS50928"/>
    </source>
</evidence>
<protein>
    <recommendedName>
        <fullName evidence="10">Phosphate transport system permease protein</fullName>
    </recommendedName>
</protein>
<dbReference type="PROSITE" id="PS50928">
    <property type="entry name" value="ABC_TM1"/>
    <property type="match status" value="1"/>
</dbReference>
<dbReference type="OrthoDB" id="9807065at2"/>
<dbReference type="SUPFAM" id="SSF161098">
    <property type="entry name" value="MetI-like"/>
    <property type="match status" value="1"/>
</dbReference>
<comment type="function">
    <text evidence="10">Part of the binding-protein-dependent transport system for phosphate; probably responsible for the translocation of the substrate across the membrane.</text>
</comment>
<accession>A0A1G4STC8</accession>
<keyword evidence="4" id="KW-1003">Cell membrane</keyword>
<keyword evidence="3 9" id="KW-0813">Transport</keyword>
<dbReference type="NCBIfam" id="TIGR02138">
    <property type="entry name" value="phosphate_pstC"/>
    <property type="match status" value="1"/>
</dbReference>
<evidence type="ECO:0000256" key="4">
    <source>
        <dbReference type="ARBA" id="ARBA00022475"/>
    </source>
</evidence>
<dbReference type="PANTHER" id="PTHR30425">
    <property type="entry name" value="PHOSPHATE TRANSPORT SYSTEM PERMEASE PROTEIN PST"/>
    <property type="match status" value="1"/>
</dbReference>
<evidence type="ECO:0000256" key="1">
    <source>
        <dbReference type="ARBA" id="ARBA00004651"/>
    </source>
</evidence>
<feature type="transmembrane region" description="Helical" evidence="9">
    <location>
        <begin position="125"/>
        <end position="152"/>
    </location>
</feature>
<dbReference type="EMBL" id="FMTS01000005">
    <property type="protein sequence ID" value="SCW72281.1"/>
    <property type="molecule type" value="Genomic_DNA"/>
</dbReference>
<feature type="domain" description="ABC transmembrane type-1" evidence="11">
    <location>
        <begin position="88"/>
        <end position="319"/>
    </location>
</feature>
<evidence type="ECO:0000256" key="2">
    <source>
        <dbReference type="ARBA" id="ARBA00007069"/>
    </source>
</evidence>
<evidence type="ECO:0000256" key="3">
    <source>
        <dbReference type="ARBA" id="ARBA00022448"/>
    </source>
</evidence>
<evidence type="ECO:0000256" key="9">
    <source>
        <dbReference type="RuleBase" id="RU363032"/>
    </source>
</evidence>
<comment type="similarity">
    <text evidence="2 10">Belongs to the binding-protein-dependent transport system permease family. CysTW subfamily.</text>
</comment>
<evidence type="ECO:0000256" key="10">
    <source>
        <dbReference type="RuleBase" id="RU363054"/>
    </source>
</evidence>
<feature type="transmembrane region" description="Helical" evidence="9">
    <location>
        <begin position="88"/>
        <end position="113"/>
    </location>
</feature>
<comment type="subcellular location">
    <subcellularLocation>
        <location evidence="10">Cell inner membrane</location>
        <topology evidence="10">Multi-pass membrane protein</topology>
    </subcellularLocation>
    <subcellularLocation>
        <location evidence="1 9">Cell membrane</location>
        <topology evidence="1 9">Multi-pass membrane protein</topology>
    </subcellularLocation>
</comment>
<dbReference type="Proteomes" id="UP000199150">
    <property type="component" value="Unassembled WGS sequence"/>
</dbReference>
<keyword evidence="5 10" id="KW-0592">Phosphate transport</keyword>
<dbReference type="GO" id="GO:0006817">
    <property type="term" value="P:phosphate ion transport"/>
    <property type="evidence" value="ECO:0007669"/>
    <property type="project" value="UniProtKB-KW"/>
</dbReference>
<keyword evidence="13" id="KW-1185">Reference proteome</keyword>
<keyword evidence="10" id="KW-0997">Cell inner membrane</keyword>
<dbReference type="Gene3D" id="1.10.3720.10">
    <property type="entry name" value="MetI-like"/>
    <property type="match status" value="1"/>
</dbReference>
<evidence type="ECO:0000313" key="13">
    <source>
        <dbReference type="Proteomes" id="UP000199150"/>
    </source>
</evidence>
<evidence type="ECO:0000313" key="12">
    <source>
        <dbReference type="EMBL" id="SCW72281.1"/>
    </source>
</evidence>
<feature type="transmembrane region" description="Helical" evidence="9">
    <location>
        <begin position="185"/>
        <end position="204"/>
    </location>
</feature>
<gene>
    <name evidence="12" type="ORF">SAMN02927928_2916</name>
</gene>
<dbReference type="CDD" id="cd06261">
    <property type="entry name" value="TM_PBP2"/>
    <property type="match status" value="1"/>
</dbReference>
<feature type="transmembrane region" description="Helical" evidence="9">
    <location>
        <begin position="242"/>
        <end position="264"/>
    </location>
</feature>
<name>A0A1G4STC8_9CAUL</name>
<keyword evidence="7 9" id="KW-1133">Transmembrane helix</keyword>
<organism evidence="12 13">
    <name type="scientific">Asticcacaulis taihuensis</name>
    <dbReference type="NCBI Taxonomy" id="260084"/>
    <lineage>
        <taxon>Bacteria</taxon>
        <taxon>Pseudomonadati</taxon>
        <taxon>Pseudomonadota</taxon>
        <taxon>Alphaproteobacteria</taxon>
        <taxon>Caulobacterales</taxon>
        <taxon>Caulobacteraceae</taxon>
        <taxon>Asticcacaulis</taxon>
    </lineage>
</organism>
<dbReference type="GO" id="GO:0005886">
    <property type="term" value="C:plasma membrane"/>
    <property type="evidence" value="ECO:0007669"/>
    <property type="project" value="UniProtKB-SubCell"/>
</dbReference>
<evidence type="ECO:0000256" key="8">
    <source>
        <dbReference type="ARBA" id="ARBA00023136"/>
    </source>
</evidence>